<evidence type="ECO:0000256" key="1">
    <source>
        <dbReference type="SAM" id="Phobius"/>
    </source>
</evidence>
<dbReference type="GO" id="GO:0016020">
    <property type="term" value="C:membrane"/>
    <property type="evidence" value="ECO:0007669"/>
    <property type="project" value="InterPro"/>
</dbReference>
<organism evidence="3 4">
    <name type="scientific">Candidatus Alistipes intestinigallinarum</name>
    <dbReference type="NCBI Taxonomy" id="2838440"/>
    <lineage>
        <taxon>Bacteria</taxon>
        <taxon>Pseudomonadati</taxon>
        <taxon>Bacteroidota</taxon>
        <taxon>Bacteroidia</taxon>
        <taxon>Bacteroidales</taxon>
        <taxon>Rikenellaceae</taxon>
        <taxon>Alistipes</taxon>
    </lineage>
</organism>
<dbReference type="GO" id="GO:0000155">
    <property type="term" value="F:phosphorelay sensor kinase activity"/>
    <property type="evidence" value="ECO:0007669"/>
    <property type="project" value="InterPro"/>
</dbReference>
<evidence type="ECO:0000313" key="3">
    <source>
        <dbReference type="EMBL" id="HIY69617.1"/>
    </source>
</evidence>
<comment type="caution">
    <text evidence="3">The sequence shown here is derived from an EMBL/GenBank/DDBJ whole genome shotgun (WGS) entry which is preliminary data.</text>
</comment>
<keyword evidence="3" id="KW-0418">Kinase</keyword>
<keyword evidence="1" id="KW-0472">Membrane</keyword>
<evidence type="ECO:0000259" key="2">
    <source>
        <dbReference type="Pfam" id="PF06580"/>
    </source>
</evidence>
<dbReference type="PANTHER" id="PTHR34220:SF7">
    <property type="entry name" value="SENSOR HISTIDINE KINASE YPDA"/>
    <property type="match status" value="1"/>
</dbReference>
<evidence type="ECO:0000313" key="4">
    <source>
        <dbReference type="Proteomes" id="UP000886844"/>
    </source>
</evidence>
<dbReference type="PANTHER" id="PTHR34220">
    <property type="entry name" value="SENSOR HISTIDINE KINASE YPDA"/>
    <property type="match status" value="1"/>
</dbReference>
<feature type="transmembrane region" description="Helical" evidence="1">
    <location>
        <begin position="12"/>
        <end position="32"/>
    </location>
</feature>
<sequence>MHSDRKNRWLSGLLFTGLGLFAWLLLTGYTNLSPRSEAVLGTVWGAAFLVLLFNALGFLTLRISAWLNAQYLLHARRRWKIAAAYLGVLGMFLVVDYGFLVTGKLLAGAQHPFTFPNGGVRMLVVVWLVELAVLGLLLANRAMAQTLRLRQQAAELQRENNTARYTALQQQLNPHFLFNSLNTLIAEIEYDPARAVSFTRRLSDVYRYVLRVQRLPLVPLDEELRFADAYLYLHRVRLGDCLGCRMEIPDEMRECSLPPLTLQLLIENVIKHNVITTSRPLEIEIAARDGWLTVSNPIRTKRGTESGGVGLQNLSNRCRMMLGREIEVLRTEDRFTVKIPLSHE</sequence>
<dbReference type="Pfam" id="PF06580">
    <property type="entry name" value="His_kinase"/>
    <property type="match status" value="1"/>
</dbReference>
<protein>
    <submittedName>
        <fullName evidence="3">Histidine kinase</fullName>
    </submittedName>
</protein>
<reference evidence="3" key="1">
    <citation type="journal article" date="2021" name="PeerJ">
        <title>Extensive microbial diversity within the chicken gut microbiome revealed by metagenomics and culture.</title>
        <authorList>
            <person name="Gilroy R."/>
            <person name="Ravi A."/>
            <person name="Getino M."/>
            <person name="Pursley I."/>
            <person name="Horton D.L."/>
            <person name="Alikhan N.F."/>
            <person name="Baker D."/>
            <person name="Gharbi K."/>
            <person name="Hall N."/>
            <person name="Watson M."/>
            <person name="Adriaenssens E.M."/>
            <person name="Foster-Nyarko E."/>
            <person name="Jarju S."/>
            <person name="Secka A."/>
            <person name="Antonio M."/>
            <person name="Oren A."/>
            <person name="Chaudhuri R.R."/>
            <person name="La Ragione R."/>
            <person name="Hildebrand F."/>
            <person name="Pallen M.J."/>
        </authorList>
    </citation>
    <scope>NUCLEOTIDE SEQUENCE</scope>
    <source>
        <strain evidence="3">5134</strain>
    </source>
</reference>
<gene>
    <name evidence="3" type="ORF">H9828_09400</name>
</gene>
<dbReference type="InterPro" id="IPR010559">
    <property type="entry name" value="Sig_transdc_His_kin_internal"/>
</dbReference>
<dbReference type="EMBL" id="DXDA01000070">
    <property type="protein sequence ID" value="HIY69617.1"/>
    <property type="molecule type" value="Genomic_DNA"/>
</dbReference>
<dbReference type="AlphaFoldDB" id="A0A9D2CCN4"/>
<accession>A0A9D2CCN4</accession>
<keyword evidence="3" id="KW-0808">Transferase</keyword>
<dbReference type="InterPro" id="IPR050640">
    <property type="entry name" value="Bact_2-comp_sensor_kinase"/>
</dbReference>
<dbReference type="Proteomes" id="UP000886844">
    <property type="component" value="Unassembled WGS sequence"/>
</dbReference>
<name>A0A9D2CCN4_9BACT</name>
<reference evidence="3" key="2">
    <citation type="submission" date="2021-04" db="EMBL/GenBank/DDBJ databases">
        <authorList>
            <person name="Gilroy R."/>
        </authorList>
    </citation>
    <scope>NUCLEOTIDE SEQUENCE</scope>
    <source>
        <strain evidence="3">5134</strain>
    </source>
</reference>
<keyword evidence="1" id="KW-0812">Transmembrane</keyword>
<keyword evidence="1" id="KW-1133">Transmembrane helix</keyword>
<feature type="transmembrane region" description="Helical" evidence="1">
    <location>
        <begin position="38"/>
        <end position="61"/>
    </location>
</feature>
<proteinExistence type="predicted"/>
<feature type="transmembrane region" description="Helical" evidence="1">
    <location>
        <begin position="82"/>
        <end position="100"/>
    </location>
</feature>
<feature type="domain" description="Signal transduction histidine kinase internal region" evidence="2">
    <location>
        <begin position="163"/>
        <end position="240"/>
    </location>
</feature>
<feature type="transmembrane region" description="Helical" evidence="1">
    <location>
        <begin position="120"/>
        <end position="140"/>
    </location>
</feature>